<dbReference type="InterPro" id="IPR036638">
    <property type="entry name" value="HLH_DNA-bd_sf"/>
</dbReference>
<comment type="caution">
    <text evidence="8">The sequence shown here is derived from an EMBL/GenBank/DDBJ whole genome shotgun (WGS) entry which is preliminary data.</text>
</comment>
<dbReference type="SUPFAM" id="SSF47459">
    <property type="entry name" value="HLH, helix-loop-helix DNA-binding domain"/>
    <property type="match status" value="1"/>
</dbReference>
<evidence type="ECO:0000256" key="3">
    <source>
        <dbReference type="ARBA" id="ARBA00023015"/>
    </source>
</evidence>
<dbReference type="Pfam" id="PF22754">
    <property type="entry name" value="bHLH-TF_ACT-like_plant"/>
    <property type="match status" value="1"/>
</dbReference>
<dbReference type="PROSITE" id="PS50888">
    <property type="entry name" value="BHLH"/>
    <property type="match status" value="1"/>
</dbReference>
<evidence type="ECO:0000256" key="1">
    <source>
        <dbReference type="ARBA" id="ARBA00004123"/>
    </source>
</evidence>
<feature type="compositionally biased region" description="Pro residues" evidence="6">
    <location>
        <begin position="181"/>
        <end position="192"/>
    </location>
</feature>
<keyword evidence="9" id="KW-1185">Reference proteome</keyword>
<accession>A0AAX6HSR8</accession>
<evidence type="ECO:0000313" key="9">
    <source>
        <dbReference type="Proteomes" id="UP001140949"/>
    </source>
</evidence>
<evidence type="ECO:0000256" key="4">
    <source>
        <dbReference type="ARBA" id="ARBA00023163"/>
    </source>
</evidence>
<organism evidence="8 9">
    <name type="scientific">Iris pallida</name>
    <name type="common">Sweet iris</name>
    <dbReference type="NCBI Taxonomy" id="29817"/>
    <lineage>
        <taxon>Eukaryota</taxon>
        <taxon>Viridiplantae</taxon>
        <taxon>Streptophyta</taxon>
        <taxon>Embryophyta</taxon>
        <taxon>Tracheophyta</taxon>
        <taxon>Spermatophyta</taxon>
        <taxon>Magnoliopsida</taxon>
        <taxon>Liliopsida</taxon>
        <taxon>Asparagales</taxon>
        <taxon>Iridaceae</taxon>
        <taxon>Iridoideae</taxon>
        <taxon>Irideae</taxon>
        <taxon>Iris</taxon>
    </lineage>
</organism>
<evidence type="ECO:0000313" key="8">
    <source>
        <dbReference type="EMBL" id="KAJ6843753.1"/>
    </source>
</evidence>
<dbReference type="InterPro" id="IPR011598">
    <property type="entry name" value="bHLH_dom"/>
</dbReference>
<dbReference type="GO" id="GO:0043565">
    <property type="term" value="F:sequence-specific DNA binding"/>
    <property type="evidence" value="ECO:0007669"/>
    <property type="project" value="TreeGrafter"/>
</dbReference>
<evidence type="ECO:0000256" key="5">
    <source>
        <dbReference type="ARBA" id="ARBA00023242"/>
    </source>
</evidence>
<feature type="domain" description="BHLH" evidence="7">
    <location>
        <begin position="75"/>
        <end position="124"/>
    </location>
</feature>
<evidence type="ECO:0000256" key="2">
    <source>
        <dbReference type="ARBA" id="ARBA00005510"/>
    </source>
</evidence>
<evidence type="ECO:0000259" key="7">
    <source>
        <dbReference type="PROSITE" id="PS50888"/>
    </source>
</evidence>
<dbReference type="EMBL" id="JANAVB010006999">
    <property type="protein sequence ID" value="KAJ6843753.1"/>
    <property type="molecule type" value="Genomic_DNA"/>
</dbReference>
<dbReference type="PANTHER" id="PTHR31945:SF26">
    <property type="entry name" value="TRANSCRIPTION FACTOR BHLH35"/>
    <property type="match status" value="1"/>
</dbReference>
<gene>
    <name evidence="8" type="ORF">M6B38_117695</name>
</gene>
<feature type="region of interest" description="Disordered" evidence="6">
    <location>
        <begin position="147"/>
        <end position="195"/>
    </location>
</feature>
<dbReference type="SMART" id="SM00353">
    <property type="entry name" value="HLH"/>
    <property type="match status" value="1"/>
</dbReference>
<reference evidence="8" key="2">
    <citation type="submission" date="2023-04" db="EMBL/GenBank/DDBJ databases">
        <authorList>
            <person name="Bruccoleri R.E."/>
            <person name="Oakeley E.J."/>
            <person name="Faust A.-M."/>
            <person name="Dessus-Babus S."/>
            <person name="Altorfer M."/>
            <person name="Burckhardt D."/>
            <person name="Oertli M."/>
            <person name="Naumann U."/>
            <person name="Petersen F."/>
            <person name="Wong J."/>
        </authorList>
    </citation>
    <scope>NUCLEOTIDE SEQUENCE</scope>
    <source>
        <strain evidence="8">GSM-AAB239-AS_SAM_17_03QT</strain>
        <tissue evidence="8">Leaf</tissue>
    </source>
</reference>
<sequence length="293" mass="32239">MAATRLFLGNEELESWDLDDVFDVDGFCDDSALASAPHGGADSPRGHCSGSCDRAGSPHDAVSSTPSSTSTTSSSSHAKNIVMERNRRRRMNERLYGLRSVVPNITKLDKASIIQDAIGYIQELQEQERRLLAEVTELELRSGREYDRSPVSDIDNNQSIVHSISSNNSSRKKIKRDTAGSPPPSPGGPPGEPSIEQLRVCEVGERALIISYTCSRRGAMVKLSELFDSLNLKIMSANVTSLSGRLLNNLFVETDDEMTGSELKKKIELSIAEVDATQSLWNPNQECQFMLYQ</sequence>
<dbReference type="Proteomes" id="UP001140949">
    <property type="component" value="Unassembled WGS sequence"/>
</dbReference>
<name>A0AAX6HSR8_IRIPA</name>
<dbReference type="AlphaFoldDB" id="A0AAX6HSR8"/>
<dbReference type="GO" id="GO:0005634">
    <property type="term" value="C:nucleus"/>
    <property type="evidence" value="ECO:0007669"/>
    <property type="project" value="UniProtKB-SubCell"/>
</dbReference>
<dbReference type="InterPro" id="IPR051358">
    <property type="entry name" value="TF_AMS/ICE1/BHLH6-like"/>
</dbReference>
<keyword evidence="5" id="KW-0539">Nucleus</keyword>
<protein>
    <submittedName>
        <fullName evidence="8">Transcription factor bHLH35-like</fullName>
    </submittedName>
</protein>
<keyword evidence="3" id="KW-0805">Transcription regulation</keyword>
<reference evidence="8" key="1">
    <citation type="journal article" date="2023" name="GigaByte">
        <title>Genome assembly of the bearded iris, Iris pallida Lam.</title>
        <authorList>
            <person name="Bruccoleri R.E."/>
            <person name="Oakeley E.J."/>
            <person name="Faust A.M.E."/>
            <person name="Altorfer M."/>
            <person name="Dessus-Babus S."/>
            <person name="Burckhardt D."/>
            <person name="Oertli M."/>
            <person name="Naumann U."/>
            <person name="Petersen F."/>
            <person name="Wong J."/>
        </authorList>
    </citation>
    <scope>NUCLEOTIDE SEQUENCE</scope>
    <source>
        <strain evidence="8">GSM-AAB239-AS_SAM_17_03QT</strain>
    </source>
</reference>
<dbReference type="GO" id="GO:0046983">
    <property type="term" value="F:protein dimerization activity"/>
    <property type="evidence" value="ECO:0007669"/>
    <property type="project" value="InterPro"/>
</dbReference>
<dbReference type="Pfam" id="PF00010">
    <property type="entry name" value="HLH"/>
    <property type="match status" value="1"/>
</dbReference>
<dbReference type="GO" id="GO:0003700">
    <property type="term" value="F:DNA-binding transcription factor activity"/>
    <property type="evidence" value="ECO:0007669"/>
    <property type="project" value="TreeGrafter"/>
</dbReference>
<comment type="subcellular location">
    <subcellularLocation>
        <location evidence="1">Nucleus</location>
    </subcellularLocation>
</comment>
<keyword evidence="4" id="KW-0804">Transcription</keyword>
<proteinExistence type="inferred from homology"/>
<dbReference type="Gene3D" id="4.10.280.10">
    <property type="entry name" value="Helix-loop-helix DNA-binding domain"/>
    <property type="match status" value="1"/>
</dbReference>
<dbReference type="InterPro" id="IPR054502">
    <property type="entry name" value="bHLH-TF_ACT-like_plant"/>
</dbReference>
<comment type="similarity">
    <text evidence="2">Belongs to the bHLH protein family.</text>
</comment>
<feature type="region of interest" description="Disordered" evidence="6">
    <location>
        <begin position="36"/>
        <end position="88"/>
    </location>
</feature>
<evidence type="ECO:0000256" key="6">
    <source>
        <dbReference type="SAM" id="MobiDB-lite"/>
    </source>
</evidence>
<dbReference type="PANTHER" id="PTHR31945">
    <property type="entry name" value="TRANSCRIPTION FACTOR SCREAM2-RELATED"/>
    <property type="match status" value="1"/>
</dbReference>
<feature type="compositionally biased region" description="Low complexity" evidence="6">
    <location>
        <begin position="63"/>
        <end position="76"/>
    </location>
</feature>